<evidence type="ECO:0000313" key="2">
    <source>
        <dbReference type="EMBL" id="PKK89249.1"/>
    </source>
</evidence>
<dbReference type="AlphaFoldDB" id="A0A2N1PLP9"/>
<feature type="compositionally biased region" description="Basic and acidic residues" evidence="1">
    <location>
        <begin position="411"/>
        <end position="420"/>
    </location>
</feature>
<reference evidence="2 3" key="1">
    <citation type="journal article" date="2017" name="ISME J.">
        <title>Potential for microbial H2 and metal transformations associated with novel bacteria and archaea in deep terrestrial subsurface sediments.</title>
        <authorList>
            <person name="Hernsdorf A.W."/>
            <person name="Amano Y."/>
            <person name="Miyakawa K."/>
            <person name="Ise K."/>
            <person name="Suzuki Y."/>
            <person name="Anantharaman K."/>
            <person name="Probst A."/>
            <person name="Burstein D."/>
            <person name="Thomas B.C."/>
            <person name="Banfield J.F."/>
        </authorList>
    </citation>
    <scope>NUCLEOTIDE SEQUENCE [LARGE SCALE GENOMIC DNA]</scope>
    <source>
        <strain evidence="2">HGW-Wallbacteria-1</strain>
    </source>
</reference>
<comment type="caution">
    <text evidence="2">The sequence shown here is derived from an EMBL/GenBank/DDBJ whole genome shotgun (WGS) entry which is preliminary data.</text>
</comment>
<evidence type="ECO:0008006" key="4">
    <source>
        <dbReference type="Google" id="ProtNLM"/>
    </source>
</evidence>
<name>A0A2N1PLP9_9BACT</name>
<evidence type="ECO:0000313" key="3">
    <source>
        <dbReference type="Proteomes" id="UP000233256"/>
    </source>
</evidence>
<evidence type="ECO:0000256" key="1">
    <source>
        <dbReference type="SAM" id="MobiDB-lite"/>
    </source>
</evidence>
<dbReference type="InterPro" id="IPR006230">
    <property type="entry name" value="MutL"/>
</dbReference>
<feature type="region of interest" description="Disordered" evidence="1">
    <location>
        <begin position="411"/>
        <end position="433"/>
    </location>
</feature>
<sequence length="562" mass="59653">MKRHLNVVVVEIGSTITKANGFMLDGTHVAQGFALTTISEGDVSTGMYRALDSMRPMAGREELFHPLAHQVSSGHDSFHSTGESNTSRSCLSGFNSSDASAVCNAAAVSDAPNVSVTWDLLLANSSAAGGLKMTVHGLTMDMTARAAREASLGAGAILRLVTAGRMKNHDLNRIRDILPNIILLAGGVDYGDQETVLHNARALAELFRNPEVWGNRESRIDHQSHDRIGCIEGSSGPPVIYAGNIAAWDEISEILGSAGARIRLTENVYPALDELNVEPARTEIMDVFSHHIIRAPGMGILSELAGGKVIPTPAAVMETALLLASMEDDLMIIDVGGATTDVHSVTDGSDAYRLHLVDPEPRAKRTVEGDLGVYVNASVLKSASLGRGGRNAPAGYDGSNDRSTDKAIDKVINKSGDPHDGQSVSSASDMPDLSALPRTHEQKVFSSELASRAVAIAMTRHAGSMKDFYTPGGRRTMVRGKDLTAVKLVIGTGGALTRLPGGREALSALCTGDATGSLMPSPDARTGLDRDYLFSAIGTIAHHDRDMARKCMESYLPRLLEQ</sequence>
<gene>
    <name evidence="2" type="ORF">CVV64_15175</name>
</gene>
<dbReference type="Proteomes" id="UP000233256">
    <property type="component" value="Unassembled WGS sequence"/>
</dbReference>
<organism evidence="2 3">
    <name type="scientific">Candidatus Wallbacteria bacterium HGW-Wallbacteria-1</name>
    <dbReference type="NCBI Taxonomy" id="2013854"/>
    <lineage>
        <taxon>Bacteria</taxon>
        <taxon>Candidatus Walliibacteriota</taxon>
    </lineage>
</organism>
<dbReference type="Pfam" id="PF13941">
    <property type="entry name" value="MutL"/>
    <property type="match status" value="1"/>
</dbReference>
<dbReference type="EMBL" id="PGXC01000022">
    <property type="protein sequence ID" value="PKK89249.1"/>
    <property type="molecule type" value="Genomic_DNA"/>
</dbReference>
<accession>A0A2N1PLP9</accession>
<proteinExistence type="predicted"/>
<protein>
    <recommendedName>
        <fullName evidence="4">DNA mismatch repair protein MutL</fullName>
    </recommendedName>
</protein>